<dbReference type="InterPro" id="IPR016541">
    <property type="entry name" value="UCP008505"/>
</dbReference>
<name>A0A4Z0BGS2_9BURK</name>
<proteinExistence type="predicted"/>
<organism evidence="1 2">
    <name type="scientific">Ramlibacter humi</name>
    <dbReference type="NCBI Taxonomy" id="2530451"/>
    <lineage>
        <taxon>Bacteria</taxon>
        <taxon>Pseudomonadati</taxon>
        <taxon>Pseudomonadota</taxon>
        <taxon>Betaproteobacteria</taxon>
        <taxon>Burkholderiales</taxon>
        <taxon>Comamonadaceae</taxon>
        <taxon>Ramlibacter</taxon>
    </lineage>
</organism>
<dbReference type="OrthoDB" id="338425at2"/>
<dbReference type="RefSeq" id="WP_135251215.1">
    <property type="nucleotide sequence ID" value="NZ_SMLK01000007.1"/>
</dbReference>
<dbReference type="Proteomes" id="UP000297839">
    <property type="component" value="Unassembled WGS sequence"/>
</dbReference>
<dbReference type="EMBL" id="SMLK01000007">
    <property type="protein sequence ID" value="TFY97663.1"/>
    <property type="molecule type" value="Genomic_DNA"/>
</dbReference>
<evidence type="ECO:0000313" key="2">
    <source>
        <dbReference type="Proteomes" id="UP000297839"/>
    </source>
</evidence>
<sequence>MPKPQDKYLFDSSVFIQAKNIHYRFGFCGGFWDWVKAGHGAGLFFSCKKVQAELNKGEDKDECKAWAKGLPTGFFVPDMADARVMQAYKDVIKWAEGSKHYLPAAKKEFAGADEADAFLVAVAKAHSYTIVSQELPNPEKKNRIPLPNAADEFKVKTIYVYDLLSKHAASTFQLKP</sequence>
<gene>
    <name evidence="1" type="ORF">EZ216_18225</name>
</gene>
<reference evidence="1 2" key="1">
    <citation type="submission" date="2019-03" db="EMBL/GenBank/DDBJ databases">
        <title>Ramlibacter sp. 18x22-1, whole genome shotgun sequence.</title>
        <authorList>
            <person name="Zhang X."/>
            <person name="Feng G."/>
            <person name="Zhu H."/>
        </authorList>
    </citation>
    <scope>NUCLEOTIDE SEQUENCE [LARGE SCALE GENOMIC DNA]</scope>
    <source>
        <strain evidence="1 2">18x22-1</strain>
    </source>
</reference>
<protein>
    <submittedName>
        <fullName evidence="1">DUF4411 family protein</fullName>
    </submittedName>
</protein>
<dbReference type="Pfam" id="PF14367">
    <property type="entry name" value="DUF4411"/>
    <property type="match status" value="1"/>
</dbReference>
<accession>A0A4Z0BGS2</accession>
<comment type="caution">
    <text evidence="1">The sequence shown here is derived from an EMBL/GenBank/DDBJ whole genome shotgun (WGS) entry which is preliminary data.</text>
</comment>
<keyword evidence="2" id="KW-1185">Reference proteome</keyword>
<dbReference type="AlphaFoldDB" id="A0A4Z0BGS2"/>
<evidence type="ECO:0000313" key="1">
    <source>
        <dbReference type="EMBL" id="TFY97663.1"/>
    </source>
</evidence>